<dbReference type="Proteomes" id="UP001362999">
    <property type="component" value="Unassembled WGS sequence"/>
</dbReference>
<proteinExistence type="predicted"/>
<dbReference type="EMBL" id="JAWWNJ010000134">
    <property type="protein sequence ID" value="KAK6984811.1"/>
    <property type="molecule type" value="Genomic_DNA"/>
</dbReference>
<reference evidence="1 2" key="1">
    <citation type="journal article" date="2024" name="J Genomics">
        <title>Draft genome sequencing and assembly of Favolaschia claudopus CIRM-BRFM 2984 isolated from oak limbs.</title>
        <authorList>
            <person name="Navarro D."/>
            <person name="Drula E."/>
            <person name="Chaduli D."/>
            <person name="Cazenave R."/>
            <person name="Ahrendt S."/>
            <person name="Wang J."/>
            <person name="Lipzen A."/>
            <person name="Daum C."/>
            <person name="Barry K."/>
            <person name="Grigoriev I.V."/>
            <person name="Favel A."/>
            <person name="Rosso M.N."/>
            <person name="Martin F."/>
        </authorList>
    </citation>
    <scope>NUCLEOTIDE SEQUENCE [LARGE SCALE GENOMIC DNA]</scope>
    <source>
        <strain evidence="1 2">CIRM-BRFM 2984</strain>
    </source>
</reference>
<accession>A0AAV9ZKN9</accession>
<protein>
    <submittedName>
        <fullName evidence="1">Uncharacterized protein</fullName>
    </submittedName>
</protein>
<keyword evidence="2" id="KW-1185">Reference proteome</keyword>
<comment type="caution">
    <text evidence="1">The sequence shown here is derived from an EMBL/GenBank/DDBJ whole genome shotgun (WGS) entry which is preliminary data.</text>
</comment>
<evidence type="ECO:0000313" key="2">
    <source>
        <dbReference type="Proteomes" id="UP001362999"/>
    </source>
</evidence>
<gene>
    <name evidence="1" type="ORF">R3P38DRAFT_3374917</name>
</gene>
<dbReference type="AlphaFoldDB" id="A0AAV9ZKN9"/>
<evidence type="ECO:0000313" key="1">
    <source>
        <dbReference type="EMBL" id="KAK6984811.1"/>
    </source>
</evidence>
<name>A0AAV9ZKN9_9AGAR</name>
<sequence length="177" mass="20514">MFPSPYRLPPLPRLTFQLAKPPRNNNFLLHLIRHEYLTSKTSLIREHAVCMRGTEAQPDFVTHWLFLDGPVERYVCPTTYLEGRNMSDAKRARYAELLQRMRRAPGRVQVHGAAVACGKDLDFEIFEFRRSSSMVYDGLTALVRDLLEGRVDEDELNRRVDALVEEVEEDLLEIHSS</sequence>
<organism evidence="1 2">
    <name type="scientific">Favolaschia claudopus</name>
    <dbReference type="NCBI Taxonomy" id="2862362"/>
    <lineage>
        <taxon>Eukaryota</taxon>
        <taxon>Fungi</taxon>
        <taxon>Dikarya</taxon>
        <taxon>Basidiomycota</taxon>
        <taxon>Agaricomycotina</taxon>
        <taxon>Agaricomycetes</taxon>
        <taxon>Agaricomycetidae</taxon>
        <taxon>Agaricales</taxon>
        <taxon>Marasmiineae</taxon>
        <taxon>Mycenaceae</taxon>
        <taxon>Favolaschia</taxon>
    </lineage>
</organism>